<reference evidence="2 3" key="1">
    <citation type="submission" date="2019-12" db="EMBL/GenBank/DDBJ databases">
        <authorList>
            <person name="Alioto T."/>
            <person name="Alioto T."/>
            <person name="Gomez Garrido J."/>
        </authorList>
    </citation>
    <scope>NUCLEOTIDE SEQUENCE [LARGE SCALE GENOMIC DNA]</scope>
</reference>
<dbReference type="Gramene" id="OE9A096140T1">
    <property type="protein sequence ID" value="OE9A096140C1"/>
    <property type="gene ID" value="OE9A096140"/>
</dbReference>
<comment type="caution">
    <text evidence="2">The sequence shown here is derived from an EMBL/GenBank/DDBJ whole genome shotgun (WGS) entry which is preliminary data.</text>
</comment>
<dbReference type="Proteomes" id="UP000594638">
    <property type="component" value="Unassembled WGS sequence"/>
</dbReference>
<evidence type="ECO:0000313" key="2">
    <source>
        <dbReference type="EMBL" id="CAA2996316.1"/>
    </source>
</evidence>
<name>A0A8S0SYT2_OLEEU</name>
<keyword evidence="3" id="KW-1185">Reference proteome</keyword>
<organism evidence="2 3">
    <name type="scientific">Olea europaea subsp. europaea</name>
    <dbReference type="NCBI Taxonomy" id="158383"/>
    <lineage>
        <taxon>Eukaryota</taxon>
        <taxon>Viridiplantae</taxon>
        <taxon>Streptophyta</taxon>
        <taxon>Embryophyta</taxon>
        <taxon>Tracheophyta</taxon>
        <taxon>Spermatophyta</taxon>
        <taxon>Magnoliopsida</taxon>
        <taxon>eudicotyledons</taxon>
        <taxon>Gunneridae</taxon>
        <taxon>Pentapetalae</taxon>
        <taxon>asterids</taxon>
        <taxon>lamiids</taxon>
        <taxon>Lamiales</taxon>
        <taxon>Oleaceae</taxon>
        <taxon>Oleeae</taxon>
        <taxon>Olea</taxon>
    </lineage>
</organism>
<sequence>MMNSNNGHSQTVSPETEPSFSTPIFWPASTRRTLSFSSSSPSHDSWDSSFGSSVSFNEEFSSLGPNSTPPKFSGGVPFSWEELPGIPKQKSPKKKGSDATSLLPLPPAGNSNPSKKQIQEDISPKKYMASDSFRKDPFFAALVECSKDDHDHDHDQTVGINLLKGSKISRTLSDRFGFINMYTSCKRTCAVSESTVYLPRSTPHYLPINRRPS</sequence>
<dbReference type="PANTHER" id="PTHR33696:SF1">
    <property type="entry name" value="T22J18.15"/>
    <property type="match status" value="1"/>
</dbReference>
<dbReference type="EMBL" id="CACTIH010005522">
    <property type="protein sequence ID" value="CAA2996316.1"/>
    <property type="molecule type" value="Genomic_DNA"/>
</dbReference>
<feature type="region of interest" description="Disordered" evidence="1">
    <location>
        <begin position="57"/>
        <end position="121"/>
    </location>
</feature>
<dbReference type="AlphaFoldDB" id="A0A8S0SYT2"/>
<protein>
    <submittedName>
        <fullName evidence="2">Uncharacterized protein</fullName>
    </submittedName>
</protein>
<feature type="compositionally biased region" description="Polar residues" evidence="1">
    <location>
        <begin position="1"/>
        <end position="22"/>
    </location>
</feature>
<feature type="region of interest" description="Disordered" evidence="1">
    <location>
        <begin position="1"/>
        <end position="24"/>
    </location>
</feature>
<dbReference type="OrthoDB" id="1925896at2759"/>
<dbReference type="PANTHER" id="PTHR33696">
    <property type="entry name" value="T22J18.15-RELATED"/>
    <property type="match status" value="1"/>
</dbReference>
<gene>
    <name evidence="2" type="ORF">OLEA9_A096140</name>
</gene>
<evidence type="ECO:0000256" key="1">
    <source>
        <dbReference type="SAM" id="MobiDB-lite"/>
    </source>
</evidence>
<evidence type="ECO:0000313" key="3">
    <source>
        <dbReference type="Proteomes" id="UP000594638"/>
    </source>
</evidence>
<proteinExistence type="predicted"/>
<accession>A0A8S0SYT2</accession>